<organism evidence="3 5">
    <name type="scientific">Didymodactylos carnosus</name>
    <dbReference type="NCBI Taxonomy" id="1234261"/>
    <lineage>
        <taxon>Eukaryota</taxon>
        <taxon>Metazoa</taxon>
        <taxon>Spiralia</taxon>
        <taxon>Gnathifera</taxon>
        <taxon>Rotifera</taxon>
        <taxon>Eurotatoria</taxon>
        <taxon>Bdelloidea</taxon>
        <taxon>Philodinida</taxon>
        <taxon>Philodinidae</taxon>
        <taxon>Didymodactylos</taxon>
    </lineage>
</organism>
<evidence type="ECO:0000313" key="3">
    <source>
        <dbReference type="EMBL" id="CAF0816157.1"/>
    </source>
</evidence>
<evidence type="ECO:0000313" key="5">
    <source>
        <dbReference type="Proteomes" id="UP000677228"/>
    </source>
</evidence>
<comment type="caution">
    <text evidence="3">The sequence shown here is derived from an EMBL/GenBank/DDBJ whole genome shotgun (WGS) entry which is preliminary data.</text>
</comment>
<dbReference type="Proteomes" id="UP000682733">
    <property type="component" value="Unassembled WGS sequence"/>
</dbReference>
<feature type="compositionally biased region" description="Polar residues" evidence="2">
    <location>
        <begin position="66"/>
        <end position="77"/>
    </location>
</feature>
<evidence type="ECO:0000313" key="4">
    <source>
        <dbReference type="EMBL" id="CAF3600260.1"/>
    </source>
</evidence>
<name>A0A8S2CVU6_9BILA</name>
<dbReference type="AlphaFoldDB" id="A0A8S2CVU6"/>
<proteinExistence type="predicted"/>
<gene>
    <name evidence="3" type="ORF">OVA965_LOCUS5405</name>
    <name evidence="4" type="ORF">TMI583_LOCUS5403</name>
</gene>
<keyword evidence="1" id="KW-0175">Coiled coil</keyword>
<protein>
    <recommendedName>
        <fullName evidence="6">CCHC-type domain-containing protein</fullName>
    </recommendedName>
</protein>
<feature type="coiled-coil region" evidence="1">
    <location>
        <begin position="484"/>
        <end position="511"/>
    </location>
</feature>
<dbReference type="EMBL" id="CAJNOK010001515">
    <property type="protein sequence ID" value="CAF0816157.1"/>
    <property type="molecule type" value="Genomic_DNA"/>
</dbReference>
<feature type="region of interest" description="Disordered" evidence="2">
    <location>
        <begin position="56"/>
        <end position="79"/>
    </location>
</feature>
<dbReference type="Proteomes" id="UP000677228">
    <property type="component" value="Unassembled WGS sequence"/>
</dbReference>
<evidence type="ECO:0000256" key="1">
    <source>
        <dbReference type="SAM" id="Coils"/>
    </source>
</evidence>
<evidence type="ECO:0008006" key="6">
    <source>
        <dbReference type="Google" id="ProtNLM"/>
    </source>
</evidence>
<accession>A0A8S2CVU6</accession>
<reference evidence="3" key="1">
    <citation type="submission" date="2021-02" db="EMBL/GenBank/DDBJ databases">
        <authorList>
            <person name="Nowell W R."/>
        </authorList>
    </citation>
    <scope>NUCLEOTIDE SEQUENCE</scope>
</reference>
<evidence type="ECO:0000256" key="2">
    <source>
        <dbReference type="SAM" id="MobiDB-lite"/>
    </source>
</evidence>
<dbReference type="EMBL" id="CAJOBA010001515">
    <property type="protein sequence ID" value="CAF3600260.1"/>
    <property type="molecule type" value="Genomic_DNA"/>
</dbReference>
<sequence length="511" mass="58183">MSSNYRDNSNSYNNGYQNNRYDVLNTTAQIVGDSLTMLNDYHGDTYQMYRNNRTNYRQTRVPPPSNANLAPVNSSARSIRRTHSDFDEIEDEFRTVNGKKSKNIDPSRSILPVQRQLARSPPPSLMSLSSQVNNGVSVTSSSTVNNQSTLNQRTTANGTTVNSYYNNQQSTVSFEATRYAQSRYPFQPFVVRFSSSNIKEQKVAEDLCVHLKQNRGLDIEFVGVRRSTRKCGPNEVDILLFVKDSHSFAHLYEDLNWPQTLHCQVFTHPSSPSIPPQLSLIVKNVGLHTDSVQVTRDLKEVYSDIKNVIRMKNRYQNEIKLVKHEFSKPEQRDEILNRGKIVIDSVTYEAEEFLAPARVLICSNCMGIGHFRKQCQQQDETCKICGLICPDLKMHVCSQQQKCIHCGGGHHSNDLKWPKVKEFRSNLTKRLLFFSQVPQTSPGAQFHLSSSDFPPLNVAQRSTIAGSNKYYNNMNNNNIILTKLNELNLNIIKLNDKLENAASKSDKFEQL</sequence>